<dbReference type="EMBL" id="CCCS020000031">
    <property type="protein sequence ID" value="CDQ09984.1"/>
    <property type="molecule type" value="Genomic_DNA"/>
</dbReference>
<feature type="transmembrane region" description="Helical" evidence="1">
    <location>
        <begin position="205"/>
        <end position="226"/>
    </location>
</feature>
<dbReference type="EMBL" id="LT841305">
    <property type="protein sequence ID" value="SMH65687.1"/>
    <property type="molecule type" value="Genomic_DNA"/>
</dbReference>
<reference evidence="2" key="2">
    <citation type="submission" date="2014-07" db="EMBL/GenBank/DDBJ databases">
        <title>Initial genome analysis of the psychrotolerant acidophile Acidithiobacillus ferrivorans CF27: insights into iron and sulfur oxidation pathways and into biofilm formation.</title>
        <authorList>
            <person name="Talla E."/>
            <person name="Hedrich S."/>
            <person name="Mangenot S."/>
            <person name="Ji B."/>
            <person name="Johnson D.B."/>
            <person name="Barbe V."/>
            <person name="Bonnefoy V."/>
        </authorList>
    </citation>
    <scope>NUCLEOTIDE SEQUENCE [LARGE SCALE GENOMIC DNA]</scope>
    <source>
        <strain evidence="2">CF27</strain>
    </source>
</reference>
<keyword evidence="1" id="KW-1133">Transmembrane helix</keyword>
<reference evidence="2" key="1">
    <citation type="submission" date="2014-03" db="EMBL/GenBank/DDBJ databases">
        <authorList>
            <person name="Genoscope - CEA"/>
        </authorList>
    </citation>
    <scope>NUCLEOTIDE SEQUENCE [LARGE SCALE GENOMIC DNA]</scope>
    <source>
        <strain evidence="2">CF27</strain>
    </source>
</reference>
<evidence type="ECO:0000313" key="2">
    <source>
        <dbReference type="EMBL" id="CDQ09984.1"/>
    </source>
</evidence>
<keyword evidence="4" id="KW-1185">Reference proteome</keyword>
<dbReference type="Proteomes" id="UP000193925">
    <property type="component" value="Chromosome AFERRI"/>
</dbReference>
<evidence type="ECO:0000313" key="4">
    <source>
        <dbReference type="Proteomes" id="UP000193925"/>
    </source>
</evidence>
<organism evidence="2">
    <name type="scientific">Acidithiobacillus ferrivorans</name>
    <dbReference type="NCBI Taxonomy" id="160808"/>
    <lineage>
        <taxon>Bacteria</taxon>
        <taxon>Pseudomonadati</taxon>
        <taxon>Pseudomonadota</taxon>
        <taxon>Acidithiobacillia</taxon>
        <taxon>Acidithiobacillales</taxon>
        <taxon>Acidithiobacillaceae</taxon>
        <taxon>Acidithiobacillus</taxon>
    </lineage>
</organism>
<keyword evidence="1" id="KW-0472">Membrane</keyword>
<evidence type="ECO:0000256" key="1">
    <source>
        <dbReference type="SAM" id="Phobius"/>
    </source>
</evidence>
<keyword evidence="1" id="KW-0812">Transmembrane</keyword>
<feature type="transmembrane region" description="Helical" evidence="1">
    <location>
        <begin position="334"/>
        <end position="355"/>
    </location>
</feature>
<feature type="transmembrane region" description="Helical" evidence="1">
    <location>
        <begin position="12"/>
        <end position="35"/>
    </location>
</feature>
<proteinExistence type="predicted"/>
<feature type="transmembrane region" description="Helical" evidence="1">
    <location>
        <begin position="292"/>
        <end position="313"/>
    </location>
</feature>
<name>A0A060UTX4_9PROT</name>
<feature type="transmembrane region" description="Helical" evidence="1">
    <location>
        <begin position="78"/>
        <end position="99"/>
    </location>
</feature>
<feature type="transmembrane region" description="Helical" evidence="1">
    <location>
        <begin position="246"/>
        <end position="272"/>
    </location>
</feature>
<dbReference type="AlphaFoldDB" id="A0A060UTX4"/>
<accession>A0A060UTX4</accession>
<gene>
    <name evidence="3" type="ORF">AFERRI_20470</name>
    <name evidence="2" type="ORF">AFERRI_370088</name>
</gene>
<feature type="transmembrane region" description="Helical" evidence="1">
    <location>
        <begin position="41"/>
        <end position="57"/>
    </location>
</feature>
<protein>
    <submittedName>
        <fullName evidence="2">Uncharacterized protein</fullName>
    </submittedName>
</protein>
<sequence>MRLHSTIESATAGEVTLLAIVECFVSVFIYIIIALHFKTFVFYYTAIALAPLTLLRTDRSSAMAWSFGYTTRLALSGGGLKILMFILFWFVLIPAIRLVTIFQDAFTHPIDVLKSMPDNWRRQALCTDIFYPPEMFPLENKFVRQNPFGVHLPTFSAAVTAFRKFTAQNRGSVLGRMLSYLIFIVFLYPYLLSVIYRVTFKATSIVYLPFSWATSVRFFFAECWPFQAKRILEGKLEALRRKVSHFLALVFAFKFLLIYNLISPAVVISKIGSEKFAKIFILNNFWPLWQDILLVNVVITYCLYWMADVAMAMEGKLTDSKRKMAENVFISIKLFRSYSSISIIIYLFIINIGFLTGY</sequence>
<reference evidence="3 4" key="3">
    <citation type="submission" date="2017-03" db="EMBL/GenBank/DDBJ databases">
        <authorList>
            <person name="Regsiter A."/>
            <person name="William W."/>
        </authorList>
    </citation>
    <scope>NUCLEOTIDE SEQUENCE [LARGE SCALE GENOMIC DNA]</scope>
    <source>
        <strain evidence="3">PRJEB5721</strain>
    </source>
</reference>
<dbReference type="RefSeq" id="WP_035192243.1">
    <property type="nucleotide sequence ID" value="NZ_CCCS020000031.1"/>
</dbReference>
<evidence type="ECO:0000313" key="3">
    <source>
        <dbReference type="EMBL" id="SMH65687.1"/>
    </source>
</evidence>
<feature type="transmembrane region" description="Helical" evidence="1">
    <location>
        <begin position="178"/>
        <end position="199"/>
    </location>
</feature>